<protein>
    <submittedName>
        <fullName evidence="1">Uncharacterized protein</fullName>
    </submittedName>
</protein>
<gene>
    <name evidence="1" type="ORF">ERS008207_00964</name>
</gene>
<accession>A0A655BUN3</accession>
<reference evidence="1 2" key="1">
    <citation type="submission" date="2015-03" db="EMBL/GenBank/DDBJ databases">
        <authorList>
            <consortium name="Pathogen Informatics"/>
        </authorList>
    </citation>
    <scope>NUCLEOTIDE SEQUENCE [LARGE SCALE GENOMIC DNA]</scope>
    <source>
        <strain evidence="1 2">D4891</strain>
    </source>
</reference>
<name>A0A655BUN3_SALET</name>
<sequence length="77" mass="8766">MATTNAATTGFYRAAQKTYGSGVVIALRFQLFHPRLCFIREEFRNDAALAIGNALRRTETDHFFRFQFNGELSGNLF</sequence>
<evidence type="ECO:0000313" key="1">
    <source>
        <dbReference type="EMBL" id="CNT79156.1"/>
    </source>
</evidence>
<organism evidence="1 2">
    <name type="scientific">Salmonella enterica subsp. enterica serovar Bovismorbificans</name>
    <dbReference type="NCBI Taxonomy" id="58097"/>
    <lineage>
        <taxon>Bacteria</taxon>
        <taxon>Pseudomonadati</taxon>
        <taxon>Pseudomonadota</taxon>
        <taxon>Gammaproteobacteria</taxon>
        <taxon>Enterobacterales</taxon>
        <taxon>Enterobacteriaceae</taxon>
        <taxon>Salmonella</taxon>
    </lineage>
</organism>
<dbReference type="AlphaFoldDB" id="A0A655BUN3"/>
<dbReference type="Proteomes" id="UP000042394">
    <property type="component" value="Unassembled WGS sequence"/>
</dbReference>
<evidence type="ECO:0000313" key="2">
    <source>
        <dbReference type="Proteomes" id="UP000042394"/>
    </source>
</evidence>
<dbReference type="EMBL" id="CQPD01000007">
    <property type="protein sequence ID" value="CNT79156.1"/>
    <property type="molecule type" value="Genomic_DNA"/>
</dbReference>
<proteinExistence type="predicted"/>